<dbReference type="PANTHER" id="PTHR43489:SF3">
    <property type="entry name" value="XYLOSE ISOMERASE DOMAIN PROTEIN TIM BARREL"/>
    <property type="match status" value="1"/>
</dbReference>
<feature type="domain" description="Xylose isomerase-like TIM barrel" evidence="3">
    <location>
        <begin position="92"/>
        <end position="300"/>
    </location>
</feature>
<dbReference type="GO" id="GO:0008903">
    <property type="term" value="F:hydroxypyruvate isomerase activity"/>
    <property type="evidence" value="ECO:0007669"/>
    <property type="project" value="UniProtKB-EC"/>
</dbReference>
<dbReference type="Gene3D" id="3.20.20.150">
    <property type="entry name" value="Divalent-metal-dependent TIM barrel enzymes"/>
    <property type="match status" value="1"/>
</dbReference>
<accession>A0A5B9R1I7</accession>
<gene>
    <name evidence="4" type="primary">hyi_2</name>
    <name evidence="4" type="ORF">UC8_53330</name>
</gene>
<dbReference type="InterPro" id="IPR050417">
    <property type="entry name" value="Sugar_Epim/Isomerase"/>
</dbReference>
<protein>
    <submittedName>
        <fullName evidence="4">Hydroxypyruvate isomerase</fullName>
        <ecNumber evidence="4">5.3.1.22</ecNumber>
    </submittedName>
</protein>
<dbReference type="PANTHER" id="PTHR43489">
    <property type="entry name" value="ISOMERASE"/>
    <property type="match status" value="1"/>
</dbReference>
<keyword evidence="1 4" id="KW-0413">Isomerase</keyword>
<dbReference type="SUPFAM" id="SSF51658">
    <property type="entry name" value="Xylose isomerase-like"/>
    <property type="match status" value="1"/>
</dbReference>
<dbReference type="Pfam" id="PF01261">
    <property type="entry name" value="AP_endonuc_2"/>
    <property type="match status" value="1"/>
</dbReference>
<evidence type="ECO:0000256" key="1">
    <source>
        <dbReference type="ARBA" id="ARBA00023235"/>
    </source>
</evidence>
<dbReference type="InterPro" id="IPR013022">
    <property type="entry name" value="Xyl_isomerase-like_TIM-brl"/>
</dbReference>
<evidence type="ECO:0000256" key="2">
    <source>
        <dbReference type="SAM" id="SignalP"/>
    </source>
</evidence>
<feature type="chain" id="PRO_5022767758" evidence="2">
    <location>
        <begin position="38"/>
        <end position="307"/>
    </location>
</feature>
<dbReference type="RefSeq" id="WP_238388978.1">
    <property type="nucleotide sequence ID" value="NZ_CP042914.1"/>
</dbReference>
<organism evidence="4 5">
    <name type="scientific">Roseimaritima ulvae</name>
    <dbReference type="NCBI Taxonomy" id="980254"/>
    <lineage>
        <taxon>Bacteria</taxon>
        <taxon>Pseudomonadati</taxon>
        <taxon>Planctomycetota</taxon>
        <taxon>Planctomycetia</taxon>
        <taxon>Pirellulales</taxon>
        <taxon>Pirellulaceae</taxon>
        <taxon>Roseimaritima</taxon>
    </lineage>
</organism>
<keyword evidence="4" id="KW-0670">Pyruvate</keyword>
<dbReference type="KEGG" id="rul:UC8_53330"/>
<dbReference type="InterPro" id="IPR006311">
    <property type="entry name" value="TAT_signal"/>
</dbReference>
<evidence type="ECO:0000259" key="3">
    <source>
        <dbReference type="Pfam" id="PF01261"/>
    </source>
</evidence>
<sequence precursor="true">MTNPITNLNRRNWLRSGVATAAALLAAGSTALPTATAAEAPDDDGPVITNRRIRQSVMGWCFKPMGSVELAKHCQQIGIEAIEGIPASDYPAVTKLGMKISLTGSHGFAKGPLDPDNHAMVEAKLREGIDQAVQFGAPNVITFTGMTKTGISEQAAFKNCVDCWKRVVPYAEEKGVGIVLEHLNTRDDSHPMKGHPGYWGDDLALCADLIKAVDSPQFKLLFDIYHVQIMHGDLIRNIRQYHPIVGHYHTAGNPGRKELDETQEIFYPPVIRAIVETGYKGYLAQEFIPTWDDPVAALRHAAKVCDV</sequence>
<reference evidence="4 5" key="1">
    <citation type="submission" date="2019-08" db="EMBL/GenBank/DDBJ databases">
        <title>Deep-cultivation of Planctomycetes and their phenomic and genomic characterization uncovers novel biology.</title>
        <authorList>
            <person name="Wiegand S."/>
            <person name="Jogler M."/>
            <person name="Boedeker C."/>
            <person name="Pinto D."/>
            <person name="Vollmers J."/>
            <person name="Rivas-Marin E."/>
            <person name="Kohn T."/>
            <person name="Peeters S.H."/>
            <person name="Heuer A."/>
            <person name="Rast P."/>
            <person name="Oberbeckmann S."/>
            <person name="Bunk B."/>
            <person name="Jeske O."/>
            <person name="Meyerdierks A."/>
            <person name="Storesund J.E."/>
            <person name="Kallscheuer N."/>
            <person name="Luecker S."/>
            <person name="Lage O.M."/>
            <person name="Pohl T."/>
            <person name="Merkel B.J."/>
            <person name="Hornburger P."/>
            <person name="Mueller R.-W."/>
            <person name="Bruemmer F."/>
            <person name="Labrenz M."/>
            <person name="Spormann A.M."/>
            <person name="Op den Camp H."/>
            <person name="Overmann J."/>
            <person name="Amann R."/>
            <person name="Jetten M.S.M."/>
            <person name="Mascher T."/>
            <person name="Medema M.H."/>
            <person name="Devos D.P."/>
            <person name="Kaster A.-K."/>
            <person name="Ovreas L."/>
            <person name="Rohde M."/>
            <person name="Galperin M.Y."/>
            <person name="Jogler C."/>
        </authorList>
    </citation>
    <scope>NUCLEOTIDE SEQUENCE [LARGE SCALE GENOMIC DNA]</scope>
    <source>
        <strain evidence="4 5">UC8</strain>
    </source>
</reference>
<dbReference type="InterPro" id="IPR036237">
    <property type="entry name" value="Xyl_isomerase-like_sf"/>
</dbReference>
<dbReference type="EC" id="5.3.1.22" evidence="4"/>
<evidence type="ECO:0000313" key="4">
    <source>
        <dbReference type="EMBL" id="QEG43286.1"/>
    </source>
</evidence>
<keyword evidence="2" id="KW-0732">Signal</keyword>
<dbReference type="EMBL" id="CP042914">
    <property type="protein sequence ID" value="QEG43286.1"/>
    <property type="molecule type" value="Genomic_DNA"/>
</dbReference>
<proteinExistence type="predicted"/>
<evidence type="ECO:0000313" key="5">
    <source>
        <dbReference type="Proteomes" id="UP000325286"/>
    </source>
</evidence>
<dbReference type="AlphaFoldDB" id="A0A5B9R1I7"/>
<dbReference type="PROSITE" id="PS51318">
    <property type="entry name" value="TAT"/>
    <property type="match status" value="1"/>
</dbReference>
<name>A0A5B9R1I7_9BACT</name>
<dbReference type="Proteomes" id="UP000325286">
    <property type="component" value="Chromosome"/>
</dbReference>
<feature type="signal peptide" evidence="2">
    <location>
        <begin position="1"/>
        <end position="37"/>
    </location>
</feature>
<keyword evidence="5" id="KW-1185">Reference proteome</keyword>